<evidence type="ECO:0000313" key="2">
    <source>
        <dbReference type="Proteomes" id="UP000075920"/>
    </source>
</evidence>
<accession>A0A182WBX6</accession>
<reference evidence="2" key="1">
    <citation type="submission" date="2013-03" db="EMBL/GenBank/DDBJ databases">
        <title>The Genome Sequence of Anopheles minimus MINIMUS1.</title>
        <authorList>
            <consortium name="The Broad Institute Genomics Platform"/>
            <person name="Neafsey D.E."/>
            <person name="Walton C."/>
            <person name="Walker B."/>
            <person name="Young S.K."/>
            <person name="Zeng Q."/>
            <person name="Gargeya S."/>
            <person name="Fitzgerald M."/>
            <person name="Haas B."/>
            <person name="Abouelleil A."/>
            <person name="Allen A.W."/>
            <person name="Alvarado L."/>
            <person name="Arachchi H.M."/>
            <person name="Berlin A.M."/>
            <person name="Chapman S.B."/>
            <person name="Gainer-Dewar J."/>
            <person name="Goldberg J."/>
            <person name="Griggs A."/>
            <person name="Gujja S."/>
            <person name="Hansen M."/>
            <person name="Howarth C."/>
            <person name="Imamovic A."/>
            <person name="Ireland A."/>
            <person name="Larimer J."/>
            <person name="McCowan C."/>
            <person name="Murphy C."/>
            <person name="Pearson M."/>
            <person name="Poon T.W."/>
            <person name="Priest M."/>
            <person name="Roberts A."/>
            <person name="Saif S."/>
            <person name="Shea T."/>
            <person name="Sisk P."/>
            <person name="Sykes S."/>
            <person name="Wortman J."/>
            <person name="Nusbaum C."/>
            <person name="Birren B."/>
        </authorList>
    </citation>
    <scope>NUCLEOTIDE SEQUENCE [LARGE SCALE GENOMIC DNA]</scope>
    <source>
        <strain evidence="2">MINIMUS1</strain>
    </source>
</reference>
<name>A0A182WBX6_9DIPT</name>
<protein>
    <submittedName>
        <fullName evidence="1">Uncharacterized protein</fullName>
    </submittedName>
</protein>
<evidence type="ECO:0000313" key="1">
    <source>
        <dbReference type="EnsemblMetazoa" id="AMIN007855-PA"/>
    </source>
</evidence>
<dbReference type="Proteomes" id="UP000075920">
    <property type="component" value="Unassembled WGS sequence"/>
</dbReference>
<sequence length="67" mass="7605">MLWTCVTSGSQRRYHRSVSPTDQNQLVAVNQCGHTQTPQSPGAVPEHTKRTRKGTFLFLKIYGYPEI</sequence>
<keyword evidence="2" id="KW-1185">Reference proteome</keyword>
<reference evidence="1" key="2">
    <citation type="submission" date="2020-05" db="UniProtKB">
        <authorList>
            <consortium name="EnsemblMetazoa"/>
        </authorList>
    </citation>
    <scope>IDENTIFICATION</scope>
    <source>
        <strain evidence="1">MINIMUS1</strain>
    </source>
</reference>
<organism evidence="1 2">
    <name type="scientific">Anopheles minimus</name>
    <dbReference type="NCBI Taxonomy" id="112268"/>
    <lineage>
        <taxon>Eukaryota</taxon>
        <taxon>Metazoa</taxon>
        <taxon>Ecdysozoa</taxon>
        <taxon>Arthropoda</taxon>
        <taxon>Hexapoda</taxon>
        <taxon>Insecta</taxon>
        <taxon>Pterygota</taxon>
        <taxon>Neoptera</taxon>
        <taxon>Endopterygota</taxon>
        <taxon>Diptera</taxon>
        <taxon>Nematocera</taxon>
        <taxon>Culicoidea</taxon>
        <taxon>Culicidae</taxon>
        <taxon>Anophelinae</taxon>
        <taxon>Anopheles</taxon>
    </lineage>
</organism>
<proteinExistence type="predicted"/>
<dbReference type="EnsemblMetazoa" id="AMIN007855-RA">
    <property type="protein sequence ID" value="AMIN007855-PA"/>
    <property type="gene ID" value="AMIN007855"/>
</dbReference>
<dbReference type="VEuPathDB" id="VectorBase:AMIN007855"/>
<dbReference type="AlphaFoldDB" id="A0A182WBX6"/>